<dbReference type="EMBL" id="FNAR01000024">
    <property type="protein sequence ID" value="SDE84419.1"/>
    <property type="molecule type" value="Genomic_DNA"/>
</dbReference>
<proteinExistence type="predicted"/>
<sequence>MSYIFEELKRAFWSPAMLIASLLSIFMFIGGFIEYISWLPSGQLSLLYLFLSGYNSGTANTLALAFPILACLPFVASYVQDENNHLTNYISIRTSERTYKTIKFFITGLTGGVAVAIGPVVGFMILSVLSFVFQLPLEGEGLETAEMFHSMGIASPHLMILLIILTIFGCGFTLASFGLGLSVFVKNTYLAVLMPFVFYLITSTVFIDINPLLNAQILYDINKTGMGSWPRVAYAAILIIIGAVSFFGGGRKIEYTR</sequence>
<dbReference type="EMBL" id="RWGW01000015">
    <property type="protein sequence ID" value="RSK30074.1"/>
    <property type="molecule type" value="Genomic_DNA"/>
</dbReference>
<evidence type="ECO:0008006" key="6">
    <source>
        <dbReference type="Google" id="ProtNLM"/>
    </source>
</evidence>
<keyword evidence="5" id="KW-1185">Reference proteome</keyword>
<dbReference type="OrthoDB" id="2961638at2"/>
<feature type="transmembrane region" description="Helical" evidence="1">
    <location>
        <begin position="12"/>
        <end position="38"/>
    </location>
</feature>
<keyword evidence="1" id="KW-0812">Transmembrane</keyword>
<dbReference type="Proteomes" id="UP000272481">
    <property type="component" value="Unassembled WGS sequence"/>
</dbReference>
<feature type="transmembrane region" description="Helical" evidence="1">
    <location>
        <begin position="229"/>
        <end position="249"/>
    </location>
</feature>
<feature type="transmembrane region" description="Helical" evidence="1">
    <location>
        <begin position="58"/>
        <end position="79"/>
    </location>
</feature>
<dbReference type="STRING" id="426756.SAMN04488126_12443"/>
<keyword evidence="1" id="KW-0472">Membrane</keyword>
<organism evidence="3 4">
    <name type="scientific">Bhargavaea beijingensis</name>
    <dbReference type="NCBI Taxonomy" id="426756"/>
    <lineage>
        <taxon>Bacteria</taxon>
        <taxon>Bacillati</taxon>
        <taxon>Bacillota</taxon>
        <taxon>Bacilli</taxon>
        <taxon>Bacillales</taxon>
        <taxon>Caryophanaceae</taxon>
        <taxon>Bhargavaea</taxon>
    </lineage>
</organism>
<feature type="transmembrane region" description="Helical" evidence="1">
    <location>
        <begin position="189"/>
        <end position="209"/>
    </location>
</feature>
<dbReference type="Proteomes" id="UP000198823">
    <property type="component" value="Unassembled WGS sequence"/>
</dbReference>
<reference evidence="3 4" key="1">
    <citation type="submission" date="2016-10" db="EMBL/GenBank/DDBJ databases">
        <authorList>
            <person name="de Groot N.N."/>
        </authorList>
    </citation>
    <scope>NUCLEOTIDE SEQUENCE [LARGE SCALE GENOMIC DNA]</scope>
    <source>
        <strain evidence="3 4">CGMCC 1.6762</strain>
    </source>
</reference>
<reference evidence="2 5" key="2">
    <citation type="submission" date="2018-12" db="EMBL/GenBank/DDBJ databases">
        <title>Comparitive functional genomics of dry heat resistant strains isolated from the viking spacecraft.</title>
        <authorList>
            <person name="Seuylemezian A."/>
            <person name="Vaishampayan P."/>
        </authorList>
    </citation>
    <scope>NUCLEOTIDE SEQUENCE [LARGE SCALE GENOMIC DNA]</scope>
    <source>
        <strain evidence="2 5">M6-11</strain>
    </source>
</reference>
<name>A0A1G7G8Q2_9BACL</name>
<keyword evidence="1" id="KW-1133">Transmembrane helix</keyword>
<dbReference type="AlphaFoldDB" id="A0A1G7G8Q2"/>
<feature type="transmembrane region" description="Helical" evidence="1">
    <location>
        <begin position="104"/>
        <end position="133"/>
    </location>
</feature>
<gene>
    <name evidence="2" type="ORF">EJA12_10210</name>
    <name evidence="3" type="ORF">SAMN04488126_12443</name>
</gene>
<accession>A0A1G7G8Q2</accession>
<protein>
    <recommendedName>
        <fullName evidence="6">ABC-2 family transporter protein</fullName>
    </recommendedName>
</protein>
<evidence type="ECO:0000313" key="3">
    <source>
        <dbReference type="EMBL" id="SDE84419.1"/>
    </source>
</evidence>
<dbReference type="RefSeq" id="WP_092098535.1">
    <property type="nucleotide sequence ID" value="NZ_FNAR01000024.1"/>
</dbReference>
<evidence type="ECO:0000256" key="1">
    <source>
        <dbReference type="SAM" id="Phobius"/>
    </source>
</evidence>
<evidence type="ECO:0000313" key="2">
    <source>
        <dbReference type="EMBL" id="RSK30074.1"/>
    </source>
</evidence>
<evidence type="ECO:0000313" key="4">
    <source>
        <dbReference type="Proteomes" id="UP000198823"/>
    </source>
</evidence>
<feature type="transmembrane region" description="Helical" evidence="1">
    <location>
        <begin position="153"/>
        <end position="177"/>
    </location>
</feature>
<evidence type="ECO:0000313" key="5">
    <source>
        <dbReference type="Proteomes" id="UP000272481"/>
    </source>
</evidence>